<evidence type="ECO:0000313" key="10">
    <source>
        <dbReference type="EMBL" id="SDB96405.1"/>
    </source>
</evidence>
<sequence length="405" mass="46293">MEQIASFLHEKIIDCAVIDAKNCLDFKLDFLDWFFVNLYENNEFDLLISKQTNIEKIGVVTNSQWLYCKKRFNNATISFIREFKSIDQLIADYSAVILPGYITYDSKYEFYTEKINIADMQKPLFEGFACVEFRKNDERFTLLRQFFIKSVYFIGAGVGDKKYATQEAIDTIKHLEVCLFDNLMDHDLLDFLPDNAILVDVGKRCEHHKLNQSKITDLISTYARMGFRVGRLKGGDPSIFGRLAEEIKVLEDLKINFNIVPGISTINALSIKSGIILTRREVNRGFCVLSAIKHKGAAAEFSKNELTTLPLVFFMGVKVVDKISSSLINEGYSPQTKVALVFSIGTDKEFEIRGTLSDITCKVNELKSRLFYDNPPGIFIVGDISSFYYKKMASFRIKGFYCPRP</sequence>
<dbReference type="EC" id="2.1.1.107" evidence="2"/>
<dbReference type="EMBL" id="FMYU01000001">
    <property type="protein sequence ID" value="SDB96405.1"/>
    <property type="molecule type" value="Genomic_DNA"/>
</dbReference>
<dbReference type="GO" id="GO:0032259">
    <property type="term" value="P:methylation"/>
    <property type="evidence" value="ECO:0007669"/>
    <property type="project" value="UniProtKB-KW"/>
</dbReference>
<evidence type="ECO:0000256" key="8">
    <source>
        <dbReference type="RuleBase" id="RU003960"/>
    </source>
</evidence>
<gene>
    <name evidence="10" type="ORF">SAMN05660835_00071</name>
</gene>
<dbReference type="Gene3D" id="3.40.1010.10">
    <property type="entry name" value="Cobalt-precorrin-4 Transmethylase, Domain 1"/>
    <property type="match status" value="1"/>
</dbReference>
<dbReference type="AlphaFoldDB" id="A0A1G6HRB4"/>
<evidence type="ECO:0000259" key="9">
    <source>
        <dbReference type="Pfam" id="PF00590"/>
    </source>
</evidence>
<keyword evidence="11" id="KW-1185">Reference proteome</keyword>
<protein>
    <recommendedName>
        <fullName evidence="2">uroporphyrinogen-III C-methyltransferase</fullName>
        <ecNumber evidence="2">2.1.1.107</ecNumber>
    </recommendedName>
</protein>
<dbReference type="InterPro" id="IPR050161">
    <property type="entry name" value="Siro_Cobalamin_biosynth"/>
</dbReference>
<dbReference type="PANTHER" id="PTHR45790:SF3">
    <property type="entry name" value="S-ADENOSYL-L-METHIONINE-DEPENDENT UROPORPHYRINOGEN III METHYLTRANSFERASE, CHLOROPLASTIC"/>
    <property type="match status" value="1"/>
</dbReference>
<evidence type="ECO:0000256" key="3">
    <source>
        <dbReference type="ARBA" id="ARBA00022603"/>
    </source>
</evidence>
<name>A0A1G6HRB4_9BACT</name>
<dbReference type="GO" id="GO:0019354">
    <property type="term" value="P:siroheme biosynthetic process"/>
    <property type="evidence" value="ECO:0007669"/>
    <property type="project" value="TreeGrafter"/>
</dbReference>
<keyword evidence="4 8" id="KW-0808">Transferase</keyword>
<keyword evidence="5" id="KW-0949">S-adenosyl-L-methionine</keyword>
<feature type="domain" description="Tetrapyrrole methylase" evidence="9">
    <location>
        <begin position="151"/>
        <end position="359"/>
    </location>
</feature>
<dbReference type="Proteomes" id="UP000199411">
    <property type="component" value="Unassembled WGS sequence"/>
</dbReference>
<accession>A0A1G6HRB4</accession>
<comment type="similarity">
    <text evidence="1 8">Belongs to the precorrin methyltransferase family.</text>
</comment>
<keyword evidence="3 8" id="KW-0489">Methyltransferase</keyword>
<reference evidence="11" key="1">
    <citation type="submission" date="2016-10" db="EMBL/GenBank/DDBJ databases">
        <authorList>
            <person name="Varghese N."/>
            <person name="Submissions S."/>
        </authorList>
    </citation>
    <scope>NUCLEOTIDE SEQUENCE [LARGE SCALE GENOMIC DNA]</scope>
    <source>
        <strain evidence="11">DSM 8415</strain>
    </source>
</reference>
<dbReference type="InterPro" id="IPR014776">
    <property type="entry name" value="4pyrrole_Mease_sub2"/>
</dbReference>
<dbReference type="FunFam" id="3.40.1010.10:FF:000001">
    <property type="entry name" value="Siroheme synthase"/>
    <property type="match status" value="1"/>
</dbReference>
<proteinExistence type="inferred from homology"/>
<evidence type="ECO:0000256" key="4">
    <source>
        <dbReference type="ARBA" id="ARBA00022679"/>
    </source>
</evidence>
<evidence type="ECO:0000313" key="11">
    <source>
        <dbReference type="Proteomes" id="UP000199411"/>
    </source>
</evidence>
<evidence type="ECO:0000256" key="5">
    <source>
        <dbReference type="ARBA" id="ARBA00022691"/>
    </source>
</evidence>
<dbReference type="GO" id="GO:0004851">
    <property type="term" value="F:uroporphyrin-III C-methyltransferase activity"/>
    <property type="evidence" value="ECO:0007669"/>
    <property type="project" value="UniProtKB-EC"/>
</dbReference>
<evidence type="ECO:0000256" key="7">
    <source>
        <dbReference type="ARBA" id="ARBA00025705"/>
    </source>
</evidence>
<dbReference type="InterPro" id="IPR014777">
    <property type="entry name" value="4pyrrole_Mease_sub1"/>
</dbReference>
<evidence type="ECO:0000256" key="1">
    <source>
        <dbReference type="ARBA" id="ARBA00005879"/>
    </source>
</evidence>
<dbReference type="Gene3D" id="3.30.950.10">
    <property type="entry name" value="Methyltransferase, Cobalt-precorrin-4 Transmethylase, Domain 2"/>
    <property type="match status" value="1"/>
</dbReference>
<keyword evidence="6" id="KW-0627">Porphyrin biosynthesis</keyword>
<evidence type="ECO:0000256" key="6">
    <source>
        <dbReference type="ARBA" id="ARBA00023244"/>
    </source>
</evidence>
<comment type="pathway">
    <text evidence="7">Porphyrin-containing compound metabolism; siroheme biosynthesis; precorrin-2 from uroporphyrinogen III: step 1/1.</text>
</comment>
<dbReference type="InterPro" id="IPR035996">
    <property type="entry name" value="4pyrrol_Methylase_sf"/>
</dbReference>
<dbReference type="PANTHER" id="PTHR45790">
    <property type="entry name" value="SIROHEME SYNTHASE-RELATED"/>
    <property type="match status" value="1"/>
</dbReference>
<organism evidence="10 11">
    <name type="scientific">Desulfurella multipotens</name>
    <dbReference type="NCBI Taxonomy" id="79269"/>
    <lineage>
        <taxon>Bacteria</taxon>
        <taxon>Pseudomonadati</taxon>
        <taxon>Campylobacterota</taxon>
        <taxon>Desulfurellia</taxon>
        <taxon>Desulfurellales</taxon>
        <taxon>Desulfurellaceae</taxon>
        <taxon>Desulfurella</taxon>
    </lineage>
</organism>
<dbReference type="InterPro" id="IPR000878">
    <property type="entry name" value="4pyrrol_Mease"/>
</dbReference>
<dbReference type="PROSITE" id="PS00840">
    <property type="entry name" value="SUMT_2"/>
    <property type="match status" value="1"/>
</dbReference>
<evidence type="ECO:0000256" key="2">
    <source>
        <dbReference type="ARBA" id="ARBA00012162"/>
    </source>
</evidence>
<dbReference type="InterPro" id="IPR003043">
    <property type="entry name" value="Uropor_MeTrfase_CS"/>
</dbReference>
<dbReference type="SUPFAM" id="SSF53790">
    <property type="entry name" value="Tetrapyrrole methylase"/>
    <property type="match status" value="1"/>
</dbReference>
<dbReference type="Pfam" id="PF00590">
    <property type="entry name" value="TP_methylase"/>
    <property type="match status" value="1"/>
</dbReference>